<dbReference type="EMBL" id="JAUDZG010000004">
    <property type="protein sequence ID" value="KAK3305165.1"/>
    <property type="molecule type" value="Genomic_DNA"/>
</dbReference>
<name>A0AAJ0M146_9PEZI</name>
<comment type="caution">
    <text evidence="2">The sequence shown here is derived from an EMBL/GenBank/DDBJ whole genome shotgun (WGS) entry which is preliminary data.</text>
</comment>
<feature type="signal peptide" evidence="1">
    <location>
        <begin position="1"/>
        <end position="26"/>
    </location>
</feature>
<accession>A0AAJ0M146</accession>
<dbReference type="Proteomes" id="UP001273166">
    <property type="component" value="Unassembled WGS sequence"/>
</dbReference>
<evidence type="ECO:0000313" key="2">
    <source>
        <dbReference type="EMBL" id="KAK3305165.1"/>
    </source>
</evidence>
<feature type="chain" id="PRO_5042498598" description="Secreted protein" evidence="1">
    <location>
        <begin position="27"/>
        <end position="85"/>
    </location>
</feature>
<keyword evidence="1" id="KW-0732">Signal</keyword>
<protein>
    <recommendedName>
        <fullName evidence="4">Secreted protein</fullName>
    </recommendedName>
</protein>
<evidence type="ECO:0000313" key="3">
    <source>
        <dbReference type="Proteomes" id="UP001273166"/>
    </source>
</evidence>
<keyword evidence="3" id="KW-1185">Reference proteome</keyword>
<evidence type="ECO:0008006" key="4">
    <source>
        <dbReference type="Google" id="ProtNLM"/>
    </source>
</evidence>
<organism evidence="2 3">
    <name type="scientific">Chaetomium strumarium</name>
    <dbReference type="NCBI Taxonomy" id="1170767"/>
    <lineage>
        <taxon>Eukaryota</taxon>
        <taxon>Fungi</taxon>
        <taxon>Dikarya</taxon>
        <taxon>Ascomycota</taxon>
        <taxon>Pezizomycotina</taxon>
        <taxon>Sordariomycetes</taxon>
        <taxon>Sordariomycetidae</taxon>
        <taxon>Sordariales</taxon>
        <taxon>Chaetomiaceae</taxon>
        <taxon>Chaetomium</taxon>
    </lineage>
</organism>
<sequence>MKITGIPHRCTVSFLLVFFVGEFVRPETWVGVEFSALRLPVVTDGNAMHTMNAARVPLTRCTCQTRSRRGIAVGSAPGGLGKPRL</sequence>
<dbReference type="RefSeq" id="XP_062720945.1">
    <property type="nucleotide sequence ID" value="XM_062869251.1"/>
</dbReference>
<evidence type="ECO:0000256" key="1">
    <source>
        <dbReference type="SAM" id="SignalP"/>
    </source>
</evidence>
<reference evidence="2" key="2">
    <citation type="submission" date="2023-06" db="EMBL/GenBank/DDBJ databases">
        <authorList>
            <consortium name="Lawrence Berkeley National Laboratory"/>
            <person name="Mondo S.J."/>
            <person name="Hensen N."/>
            <person name="Bonometti L."/>
            <person name="Westerberg I."/>
            <person name="Brannstrom I.O."/>
            <person name="Guillou S."/>
            <person name="Cros-Aarteil S."/>
            <person name="Calhoun S."/>
            <person name="Haridas S."/>
            <person name="Kuo A."/>
            <person name="Pangilinan J."/>
            <person name="Riley R."/>
            <person name="Labutti K."/>
            <person name="Andreopoulos B."/>
            <person name="Lipzen A."/>
            <person name="Chen C."/>
            <person name="Yanf M."/>
            <person name="Daum C."/>
            <person name="Ng V."/>
            <person name="Clum A."/>
            <person name="Steindorff A."/>
            <person name="Ohm R."/>
            <person name="Martin F."/>
            <person name="Silar P."/>
            <person name="Natvig D."/>
            <person name="Lalanne C."/>
            <person name="Gautier V."/>
            <person name="Ament-Velasquez S.L."/>
            <person name="Kruys A."/>
            <person name="Hutchinson M.I."/>
            <person name="Powell A.J."/>
            <person name="Barry K."/>
            <person name="Miller A.N."/>
            <person name="Grigoriev I.V."/>
            <person name="Debuchy R."/>
            <person name="Gladieux P."/>
            <person name="Thoren M.H."/>
            <person name="Johannesson H."/>
        </authorList>
    </citation>
    <scope>NUCLEOTIDE SEQUENCE</scope>
    <source>
        <strain evidence="2">CBS 333.67</strain>
    </source>
</reference>
<dbReference type="AlphaFoldDB" id="A0AAJ0M146"/>
<dbReference type="GeneID" id="87888080"/>
<gene>
    <name evidence="2" type="ORF">B0T15DRAFT_531511</name>
</gene>
<reference evidence="2" key="1">
    <citation type="journal article" date="2023" name="Mol. Phylogenet. Evol.">
        <title>Genome-scale phylogeny and comparative genomics of the fungal order Sordariales.</title>
        <authorList>
            <person name="Hensen N."/>
            <person name="Bonometti L."/>
            <person name="Westerberg I."/>
            <person name="Brannstrom I.O."/>
            <person name="Guillou S."/>
            <person name="Cros-Aarteil S."/>
            <person name="Calhoun S."/>
            <person name="Haridas S."/>
            <person name="Kuo A."/>
            <person name="Mondo S."/>
            <person name="Pangilinan J."/>
            <person name="Riley R."/>
            <person name="LaButti K."/>
            <person name="Andreopoulos B."/>
            <person name="Lipzen A."/>
            <person name="Chen C."/>
            <person name="Yan M."/>
            <person name="Daum C."/>
            <person name="Ng V."/>
            <person name="Clum A."/>
            <person name="Steindorff A."/>
            <person name="Ohm R.A."/>
            <person name="Martin F."/>
            <person name="Silar P."/>
            <person name="Natvig D.O."/>
            <person name="Lalanne C."/>
            <person name="Gautier V."/>
            <person name="Ament-Velasquez S.L."/>
            <person name="Kruys A."/>
            <person name="Hutchinson M.I."/>
            <person name="Powell A.J."/>
            <person name="Barry K."/>
            <person name="Miller A.N."/>
            <person name="Grigoriev I.V."/>
            <person name="Debuchy R."/>
            <person name="Gladieux P."/>
            <person name="Hiltunen Thoren M."/>
            <person name="Johannesson H."/>
        </authorList>
    </citation>
    <scope>NUCLEOTIDE SEQUENCE</scope>
    <source>
        <strain evidence="2">CBS 333.67</strain>
    </source>
</reference>
<proteinExistence type="predicted"/>